<keyword evidence="1" id="KW-0472">Membrane</keyword>
<keyword evidence="3" id="KW-1185">Reference proteome</keyword>
<evidence type="ECO:0000256" key="1">
    <source>
        <dbReference type="SAM" id="Phobius"/>
    </source>
</evidence>
<keyword evidence="1" id="KW-1133">Transmembrane helix</keyword>
<dbReference type="SUPFAM" id="SSF57802">
    <property type="entry name" value="Rubredoxin-like"/>
    <property type="match status" value="1"/>
</dbReference>
<proteinExistence type="predicted"/>
<feature type="transmembrane region" description="Helical" evidence="1">
    <location>
        <begin position="56"/>
        <end position="72"/>
    </location>
</feature>
<dbReference type="AlphaFoldDB" id="A0A3N2E0I9"/>
<evidence type="ECO:0000313" key="3">
    <source>
        <dbReference type="Proteomes" id="UP000275394"/>
    </source>
</evidence>
<protein>
    <submittedName>
        <fullName evidence="2">Uncharacterized protein</fullName>
    </submittedName>
</protein>
<keyword evidence="1" id="KW-0812">Transmembrane</keyword>
<accession>A0A3N2E0I9</accession>
<feature type="transmembrane region" description="Helical" evidence="1">
    <location>
        <begin position="84"/>
        <end position="102"/>
    </location>
</feature>
<sequence length="123" mass="13546">MKYQCCVCSSKFEGSQIKDDFKNGVKEGFLCPECGANIKDDMSGQTAFDQKASGSYSFYAFLLAIFFLDSKIEQYISTPLGVNNWLFLGVLFGVSVSVYGFVNRGLLKESNILTTKSVSALNN</sequence>
<dbReference type="Proteomes" id="UP000275394">
    <property type="component" value="Unassembled WGS sequence"/>
</dbReference>
<reference evidence="2 3" key="1">
    <citation type="submission" date="2018-11" db="EMBL/GenBank/DDBJ databases">
        <title>Genomic Encyclopedia of Type Strains, Phase IV (KMG-IV): sequencing the most valuable type-strain genomes for metagenomic binning, comparative biology and taxonomic classification.</title>
        <authorList>
            <person name="Goeker M."/>
        </authorList>
    </citation>
    <scope>NUCLEOTIDE SEQUENCE [LARGE SCALE GENOMIC DNA]</scope>
    <source>
        <strain evidence="2 3">DSM 100316</strain>
    </source>
</reference>
<evidence type="ECO:0000313" key="2">
    <source>
        <dbReference type="EMBL" id="ROS05598.1"/>
    </source>
</evidence>
<comment type="caution">
    <text evidence="2">The sequence shown here is derived from an EMBL/GenBank/DDBJ whole genome shotgun (WGS) entry which is preliminary data.</text>
</comment>
<dbReference type="EMBL" id="RKHR01000003">
    <property type="protein sequence ID" value="ROS05598.1"/>
    <property type="molecule type" value="Genomic_DNA"/>
</dbReference>
<name>A0A3N2E0I9_9GAMM</name>
<gene>
    <name evidence="2" type="ORF">EDC56_1144</name>
</gene>
<organism evidence="2 3">
    <name type="scientific">Sinobacterium caligoides</name>
    <dbReference type="NCBI Taxonomy" id="933926"/>
    <lineage>
        <taxon>Bacteria</taxon>
        <taxon>Pseudomonadati</taxon>
        <taxon>Pseudomonadota</taxon>
        <taxon>Gammaproteobacteria</taxon>
        <taxon>Cellvibrionales</taxon>
        <taxon>Spongiibacteraceae</taxon>
        <taxon>Sinobacterium</taxon>
    </lineage>
</organism>